<evidence type="ECO:0000256" key="2">
    <source>
        <dbReference type="ARBA" id="ARBA00009054"/>
    </source>
</evidence>
<evidence type="ECO:0000256" key="9">
    <source>
        <dbReference type="ARBA" id="ARBA00076414"/>
    </source>
</evidence>
<dbReference type="GO" id="GO:0000774">
    <property type="term" value="F:adenyl-nucleotide exchange factor activity"/>
    <property type="evidence" value="ECO:0007669"/>
    <property type="project" value="InterPro"/>
</dbReference>
<sequence length="164" mass="19432">MKKEHWVKKLKRRLEELEGERDKYKDLYLRTLADFENYKKITKEEWQKAIDFANERLLKELLTVFDHFRLALESNADPESFRKGVEMIFNEFKNILKKEGLEEIEVSGKKFDPRLHEVIEVIESNELPPGMVVKEHQKGFLYKGKLLRPARVSVSKKPENDKGG</sequence>
<dbReference type="InterPro" id="IPR000740">
    <property type="entry name" value="GrpE"/>
</dbReference>
<protein>
    <recommendedName>
        <fullName evidence="8 10">Protein GrpE</fullName>
    </recommendedName>
    <alternativeName>
        <fullName evidence="9 10">HSP-70 cofactor</fullName>
    </alternativeName>
</protein>
<dbReference type="Gene3D" id="3.90.20.20">
    <property type="match status" value="1"/>
</dbReference>
<keyword evidence="13" id="KW-0175">Coiled coil</keyword>
<dbReference type="CDD" id="cd00446">
    <property type="entry name" value="GrpE"/>
    <property type="match status" value="1"/>
</dbReference>
<comment type="subcellular location">
    <subcellularLocation>
        <location evidence="1 10">Cytoplasm</location>
    </subcellularLocation>
</comment>
<dbReference type="GO" id="GO:0051087">
    <property type="term" value="F:protein-folding chaperone binding"/>
    <property type="evidence" value="ECO:0007669"/>
    <property type="project" value="InterPro"/>
</dbReference>
<keyword evidence="6 10" id="KW-0143">Chaperone</keyword>
<dbReference type="InterPro" id="IPR013805">
    <property type="entry name" value="GrpE_CC"/>
</dbReference>
<dbReference type="GO" id="GO:0005737">
    <property type="term" value="C:cytoplasm"/>
    <property type="evidence" value="ECO:0007669"/>
    <property type="project" value="UniProtKB-SubCell"/>
</dbReference>
<evidence type="ECO:0000313" key="14">
    <source>
        <dbReference type="EMBL" id="HDL60107.1"/>
    </source>
</evidence>
<comment type="subunit">
    <text evidence="3 10">Homodimer.</text>
</comment>
<comment type="function">
    <text evidence="7 10 11">Participates actively in the response to hyperosmotic and heat shock by preventing the aggregation of stress-denatured proteins, in association with DnaK and GrpE. It is the nucleotide exchange factor for DnaK and may function as a thermosensor. Unfolded proteins bind initially to DnaJ; upon interaction with the DnaJ-bound protein, DnaK hydrolyzes its bound ATP, resulting in the formation of a stable complex. GrpE releases ADP from DnaK; ATP binding to DnaK triggers the release of the substrate protein, thus completing the reaction cycle. Several rounds of ATP-dependent interactions between DnaJ, DnaK and GrpE are required for fully efficient folding.</text>
</comment>
<proteinExistence type="inferred from homology"/>
<dbReference type="PRINTS" id="PR00773">
    <property type="entry name" value="GRPEPROTEIN"/>
</dbReference>
<accession>A0A7V0LTZ1</accession>
<gene>
    <name evidence="10 14" type="primary">grpE</name>
    <name evidence="14" type="ORF">ENH14_01485</name>
</gene>
<name>A0A7V0LTZ1_UNCW3</name>
<dbReference type="AlphaFoldDB" id="A0A7V0LTZ1"/>
<evidence type="ECO:0000256" key="1">
    <source>
        <dbReference type="ARBA" id="ARBA00004496"/>
    </source>
</evidence>
<evidence type="ECO:0000256" key="5">
    <source>
        <dbReference type="ARBA" id="ARBA00023016"/>
    </source>
</evidence>
<dbReference type="PANTHER" id="PTHR21237:SF23">
    <property type="entry name" value="GRPE PROTEIN HOMOLOG, MITOCHONDRIAL"/>
    <property type="match status" value="1"/>
</dbReference>
<reference evidence="14" key="1">
    <citation type="journal article" date="2020" name="mSystems">
        <title>Genome- and Community-Level Interaction Insights into Carbon Utilization and Element Cycling Functions of Hydrothermarchaeota in Hydrothermal Sediment.</title>
        <authorList>
            <person name="Zhou Z."/>
            <person name="Liu Y."/>
            <person name="Xu W."/>
            <person name="Pan J."/>
            <person name="Luo Z.H."/>
            <person name="Li M."/>
        </authorList>
    </citation>
    <scope>NUCLEOTIDE SEQUENCE [LARGE SCALE GENOMIC DNA]</scope>
    <source>
        <strain evidence="14">HyVt-28</strain>
    </source>
</reference>
<dbReference type="Gene3D" id="2.30.22.10">
    <property type="entry name" value="Head domain of nucleotide exchange factor GrpE"/>
    <property type="match status" value="1"/>
</dbReference>
<evidence type="ECO:0000256" key="13">
    <source>
        <dbReference type="SAM" id="Coils"/>
    </source>
</evidence>
<evidence type="ECO:0000256" key="8">
    <source>
        <dbReference type="ARBA" id="ARBA00072274"/>
    </source>
</evidence>
<dbReference type="Pfam" id="PF01025">
    <property type="entry name" value="GrpE"/>
    <property type="match status" value="1"/>
</dbReference>
<evidence type="ECO:0000256" key="6">
    <source>
        <dbReference type="ARBA" id="ARBA00023186"/>
    </source>
</evidence>
<evidence type="ECO:0000256" key="11">
    <source>
        <dbReference type="RuleBase" id="RU000639"/>
    </source>
</evidence>
<dbReference type="Proteomes" id="UP000886381">
    <property type="component" value="Unassembled WGS sequence"/>
</dbReference>
<keyword evidence="4 10" id="KW-0963">Cytoplasm</keyword>
<feature type="coiled-coil region" evidence="13">
    <location>
        <begin position="7"/>
        <end position="34"/>
    </location>
</feature>
<evidence type="ECO:0000256" key="10">
    <source>
        <dbReference type="HAMAP-Rule" id="MF_01151"/>
    </source>
</evidence>
<dbReference type="EMBL" id="DRDR01000066">
    <property type="protein sequence ID" value="HDL60107.1"/>
    <property type="molecule type" value="Genomic_DNA"/>
</dbReference>
<dbReference type="HAMAP" id="MF_01151">
    <property type="entry name" value="GrpE"/>
    <property type="match status" value="1"/>
</dbReference>
<dbReference type="GO" id="GO:0006457">
    <property type="term" value="P:protein folding"/>
    <property type="evidence" value="ECO:0007669"/>
    <property type="project" value="InterPro"/>
</dbReference>
<comment type="caution">
    <text evidence="14">The sequence shown here is derived from an EMBL/GenBank/DDBJ whole genome shotgun (WGS) entry which is preliminary data.</text>
</comment>
<dbReference type="PANTHER" id="PTHR21237">
    <property type="entry name" value="GRPE PROTEIN"/>
    <property type="match status" value="1"/>
</dbReference>
<evidence type="ECO:0000256" key="4">
    <source>
        <dbReference type="ARBA" id="ARBA00022490"/>
    </source>
</evidence>
<dbReference type="SUPFAM" id="SSF58014">
    <property type="entry name" value="Coiled-coil domain of nucleotide exchange factor GrpE"/>
    <property type="match status" value="1"/>
</dbReference>
<evidence type="ECO:0000256" key="3">
    <source>
        <dbReference type="ARBA" id="ARBA00011738"/>
    </source>
</evidence>
<dbReference type="SUPFAM" id="SSF51064">
    <property type="entry name" value="Head domain of nucleotide exchange factor GrpE"/>
    <property type="match status" value="1"/>
</dbReference>
<comment type="similarity">
    <text evidence="2 10 12">Belongs to the GrpE family.</text>
</comment>
<dbReference type="PROSITE" id="PS01071">
    <property type="entry name" value="GRPE"/>
    <property type="match status" value="1"/>
</dbReference>
<evidence type="ECO:0000256" key="12">
    <source>
        <dbReference type="RuleBase" id="RU004478"/>
    </source>
</evidence>
<dbReference type="InterPro" id="IPR009012">
    <property type="entry name" value="GrpE_head"/>
</dbReference>
<dbReference type="GO" id="GO:0042803">
    <property type="term" value="F:protein homodimerization activity"/>
    <property type="evidence" value="ECO:0007669"/>
    <property type="project" value="InterPro"/>
</dbReference>
<dbReference type="GO" id="GO:0051082">
    <property type="term" value="F:unfolded protein binding"/>
    <property type="evidence" value="ECO:0007669"/>
    <property type="project" value="TreeGrafter"/>
</dbReference>
<evidence type="ECO:0000256" key="7">
    <source>
        <dbReference type="ARBA" id="ARBA00053401"/>
    </source>
</evidence>
<organism evidence="14">
    <name type="scientific">candidate division WOR-3 bacterium</name>
    <dbReference type="NCBI Taxonomy" id="2052148"/>
    <lineage>
        <taxon>Bacteria</taxon>
        <taxon>Bacteria division WOR-3</taxon>
    </lineage>
</organism>
<keyword evidence="5 10" id="KW-0346">Stress response</keyword>
<dbReference type="FunFam" id="2.30.22.10:FF:000001">
    <property type="entry name" value="Protein GrpE"/>
    <property type="match status" value="1"/>
</dbReference>